<keyword evidence="3" id="KW-0804">Transcription</keyword>
<evidence type="ECO:0000256" key="1">
    <source>
        <dbReference type="ARBA" id="ARBA00004123"/>
    </source>
</evidence>
<feature type="domain" description="Transcription factor IIIC subunit Tfc1/Sfc1 triple barrel" evidence="6">
    <location>
        <begin position="24"/>
        <end position="127"/>
    </location>
</feature>
<dbReference type="GO" id="GO:0006384">
    <property type="term" value="P:transcription initiation at RNA polymerase III promoter"/>
    <property type="evidence" value="ECO:0007669"/>
    <property type="project" value="InterPro"/>
</dbReference>
<dbReference type="InterPro" id="IPR041499">
    <property type="entry name" value="Tfc1/Sfc1_N"/>
</dbReference>
<evidence type="ECO:0000259" key="6">
    <source>
        <dbReference type="Pfam" id="PF17682"/>
    </source>
</evidence>
<dbReference type="Pfam" id="PF17682">
    <property type="entry name" value="Tau95_N"/>
    <property type="match status" value="1"/>
</dbReference>
<dbReference type="PANTHER" id="PTHR13230:SF5">
    <property type="entry name" value="GENERAL TRANSCRIPTION FACTOR 3C POLYPEPTIDE 5"/>
    <property type="match status" value="1"/>
</dbReference>
<dbReference type="GO" id="GO:0001003">
    <property type="term" value="F:RNA polymerase III type 2 promoter sequence-specific DNA binding"/>
    <property type="evidence" value="ECO:0007669"/>
    <property type="project" value="TreeGrafter"/>
</dbReference>
<dbReference type="OrthoDB" id="5598268at2759"/>
<dbReference type="GO" id="GO:0001002">
    <property type="term" value="F:RNA polymerase III type 1 promoter sequence-specific DNA binding"/>
    <property type="evidence" value="ECO:0007669"/>
    <property type="project" value="TreeGrafter"/>
</dbReference>
<evidence type="ECO:0008006" key="9">
    <source>
        <dbReference type="Google" id="ProtNLM"/>
    </source>
</evidence>
<dbReference type="AlphaFoldDB" id="A0A8S1HA38"/>
<dbReference type="GO" id="GO:0000127">
    <property type="term" value="C:transcription factor TFIIIC complex"/>
    <property type="evidence" value="ECO:0007669"/>
    <property type="project" value="InterPro"/>
</dbReference>
<keyword evidence="4" id="KW-0539">Nucleus</keyword>
<sequence length="449" mass="51019">MTSNRMFATLKGEAEEEQKKSNLVVIEYPAIVKNLDKALERLGGLAQISSNHFANRALELRHTPSNPYTSCLVAERKNEENVTSGTLRLVMKIRRHKKKPDEPMKIEFLGLVQHVYSFESMCDFQYLPLKKKPDVPEEAFDDLIPQLIPTDLGSALSWWARADVPPTPLFLPPYQFSRYSTPSQKILAKETDFGVDKCKKAKLTGFGQNLRTERKALSITVLATDEFPISPLPEAVADTNSRCKNEEPHRLLEELFNERPMWTRIAILFRTGLEDSLLRSLLQKFAFYIQSGPWGRLWCRFGYDPRVTSDSACYQTLMVSFRQHMKIPERQRLKVSSERTPAASVAASGATIAYATPASAASANEPIAYTYEPGRLPRVRQMWYSIMDVKLPEAEKVLTMEFDTSNVATEGWIKSESIDMIRNAIKEDVKLTTKGMDVVEDDGEIFDDF</sequence>
<evidence type="ECO:0000256" key="2">
    <source>
        <dbReference type="ARBA" id="ARBA00023125"/>
    </source>
</evidence>
<dbReference type="Proteomes" id="UP000835052">
    <property type="component" value="Unassembled WGS sequence"/>
</dbReference>
<evidence type="ECO:0000259" key="5">
    <source>
        <dbReference type="Pfam" id="PF09734"/>
    </source>
</evidence>
<dbReference type="EMBL" id="CAJGYM010000021">
    <property type="protein sequence ID" value="CAD6191478.1"/>
    <property type="molecule type" value="Genomic_DNA"/>
</dbReference>
<dbReference type="Gene3D" id="3.30.200.160">
    <property type="entry name" value="TFIIIC, subcomplex tauA, subunit Sfc1, barrel domain"/>
    <property type="match status" value="1"/>
</dbReference>
<dbReference type="InterPro" id="IPR040454">
    <property type="entry name" value="TF_IIIC_Tfc1/Sfc1"/>
</dbReference>
<dbReference type="Pfam" id="PF09734">
    <property type="entry name" value="Tau95"/>
    <property type="match status" value="1"/>
</dbReference>
<keyword evidence="2" id="KW-0238">DNA-binding</keyword>
<feature type="domain" description="Transcription factor IIIC subunit 5 HTH" evidence="5">
    <location>
        <begin position="170"/>
        <end position="319"/>
    </location>
</feature>
<proteinExistence type="predicted"/>
<dbReference type="PANTHER" id="PTHR13230">
    <property type="entry name" value="GENERAL TRANSCRIPTION FACTOR IIIC, POLYPEPTIDE 5"/>
    <property type="match status" value="1"/>
</dbReference>
<comment type="caution">
    <text evidence="7">The sequence shown here is derived from an EMBL/GenBank/DDBJ whole genome shotgun (WGS) entry which is preliminary data.</text>
</comment>
<dbReference type="InterPro" id="IPR019136">
    <property type="entry name" value="TF_IIIC_su-5_HTH"/>
</dbReference>
<evidence type="ECO:0000313" key="7">
    <source>
        <dbReference type="EMBL" id="CAD6191478.1"/>
    </source>
</evidence>
<dbReference type="GO" id="GO:0005634">
    <property type="term" value="C:nucleus"/>
    <property type="evidence" value="ECO:0007669"/>
    <property type="project" value="UniProtKB-SubCell"/>
</dbReference>
<dbReference type="InterPro" id="IPR042536">
    <property type="entry name" value="TFIIIC_tauA_Sfc1"/>
</dbReference>
<accession>A0A8S1HA38</accession>
<name>A0A8S1HA38_9PELO</name>
<comment type="subcellular location">
    <subcellularLocation>
        <location evidence="1">Nucleus</location>
    </subcellularLocation>
</comment>
<evidence type="ECO:0000256" key="3">
    <source>
        <dbReference type="ARBA" id="ARBA00023163"/>
    </source>
</evidence>
<protein>
    <recommendedName>
        <fullName evidence="9">General transcription factor 3C polypeptide 5</fullName>
    </recommendedName>
</protein>
<evidence type="ECO:0000313" key="8">
    <source>
        <dbReference type="Proteomes" id="UP000835052"/>
    </source>
</evidence>
<organism evidence="7 8">
    <name type="scientific">Caenorhabditis auriculariae</name>
    <dbReference type="NCBI Taxonomy" id="2777116"/>
    <lineage>
        <taxon>Eukaryota</taxon>
        <taxon>Metazoa</taxon>
        <taxon>Ecdysozoa</taxon>
        <taxon>Nematoda</taxon>
        <taxon>Chromadorea</taxon>
        <taxon>Rhabditida</taxon>
        <taxon>Rhabditina</taxon>
        <taxon>Rhabditomorpha</taxon>
        <taxon>Rhabditoidea</taxon>
        <taxon>Rhabditidae</taxon>
        <taxon>Peloderinae</taxon>
        <taxon>Caenorhabditis</taxon>
    </lineage>
</organism>
<evidence type="ECO:0000256" key="4">
    <source>
        <dbReference type="ARBA" id="ARBA00023242"/>
    </source>
</evidence>
<gene>
    <name evidence="7" type="ORF">CAUJ_LOCUS7397</name>
</gene>
<reference evidence="7" key="1">
    <citation type="submission" date="2020-10" db="EMBL/GenBank/DDBJ databases">
        <authorList>
            <person name="Kikuchi T."/>
        </authorList>
    </citation>
    <scope>NUCLEOTIDE SEQUENCE</scope>
    <source>
        <strain evidence="7">NKZ352</strain>
    </source>
</reference>
<keyword evidence="8" id="KW-1185">Reference proteome</keyword>